<proteinExistence type="predicted"/>
<dbReference type="PANTHER" id="PTHR19211">
    <property type="entry name" value="ATP-BINDING TRANSPORT PROTEIN-RELATED"/>
    <property type="match status" value="1"/>
</dbReference>
<dbReference type="InterPro" id="IPR003439">
    <property type="entry name" value="ABC_transporter-like_ATP-bd"/>
</dbReference>
<dbReference type="InterPro" id="IPR050611">
    <property type="entry name" value="ABCF"/>
</dbReference>
<dbReference type="Pfam" id="PF00005">
    <property type="entry name" value="ABC_tran"/>
    <property type="match status" value="2"/>
</dbReference>
<feature type="domain" description="ABC transporter" evidence="5">
    <location>
        <begin position="179"/>
        <end position="434"/>
    </location>
</feature>
<evidence type="ECO:0000313" key="7">
    <source>
        <dbReference type="Proteomes" id="UP001190700"/>
    </source>
</evidence>
<dbReference type="GO" id="GO:0005524">
    <property type="term" value="F:ATP binding"/>
    <property type="evidence" value="ECO:0007669"/>
    <property type="project" value="UniProtKB-KW"/>
</dbReference>
<evidence type="ECO:0000259" key="5">
    <source>
        <dbReference type="PROSITE" id="PS50893"/>
    </source>
</evidence>
<reference evidence="6 7" key="1">
    <citation type="journal article" date="2015" name="Genome Biol. Evol.">
        <title>Comparative Genomics of a Bacterivorous Green Alga Reveals Evolutionary Causalities and Consequences of Phago-Mixotrophic Mode of Nutrition.</title>
        <authorList>
            <person name="Burns J.A."/>
            <person name="Paasch A."/>
            <person name="Narechania A."/>
            <person name="Kim E."/>
        </authorList>
    </citation>
    <scope>NUCLEOTIDE SEQUENCE [LARGE SCALE GENOMIC DNA]</scope>
    <source>
        <strain evidence="6 7">PLY_AMNH</strain>
    </source>
</reference>
<keyword evidence="4" id="KW-0175">Coiled coil</keyword>
<name>A0AAE0GWV9_9CHLO</name>
<evidence type="ECO:0000256" key="4">
    <source>
        <dbReference type="SAM" id="Coils"/>
    </source>
</evidence>
<sequence>MTSVAATTAEVLRGLDEDLLEYISGAVADEGDLLPKEDLLELVVPMLEEFCSGDEEKATALASELWTRLSGGAAEVEDTSAPRALATAVRMDDIADPTVAAVAPTTVDVKNLHLSDVNDSKSKASISKKKTAAKEAKEKAAMLETMTSQVHELDAELQAARERAVRLQAAEGAGHMGSLQIGPFQLPNPGGGLDLLDDASCILVPGRRYGLLGRNGKGKSTMLRYLAARRVGGLPDIVSIYYVTQTVSLTQEQEESTPLEVVMATDIERRMLLEEAAALKDGTSPEDQARAAEVDARLVAIEAHTAEQRTDALLKNLGFSQQLRSRQMKNLSGGWRVRTMLAAALYSKPDVLLLDEPTNHLSIDAVLWLSNHLATDPAWDNRIVVVVSHDRVFIDDCCTDVLHISGVARRLTQSRGNYSTWAKRRADQQKAKKKQFELRETKRDKLAAYTQHGFKYGGSSGQIAMQQKMVKQLDKLDQETEAETEELAALEEDEELPLSLQAGGLLDKPVAQLKEVGFGYKGGELLFKGVEFSIDTNSRICLLGENGAGKTTLVKIVTGELEPTAGEVLRASGARIEVVNQHHGDQIDFDMTPLQFMISKFPGNGSYDHEQKLRGHLAGCGLSAVLQGTMIRGLSGGQRSRVAMAAVSFAAPHLLIMDEPTNNLDLEAVEALANCVEEFQGGVILVSHDQYFVSRVAKDIMAVANGMTKTVKSFEAYKKNIVEKLSK</sequence>
<dbReference type="InterPro" id="IPR017871">
    <property type="entry name" value="ABC_transporter-like_CS"/>
</dbReference>
<organism evidence="6 7">
    <name type="scientific">Cymbomonas tetramitiformis</name>
    <dbReference type="NCBI Taxonomy" id="36881"/>
    <lineage>
        <taxon>Eukaryota</taxon>
        <taxon>Viridiplantae</taxon>
        <taxon>Chlorophyta</taxon>
        <taxon>Pyramimonadophyceae</taxon>
        <taxon>Pyramimonadales</taxon>
        <taxon>Pyramimonadaceae</taxon>
        <taxon>Cymbomonas</taxon>
    </lineage>
</organism>
<dbReference type="InterPro" id="IPR027417">
    <property type="entry name" value="P-loop_NTPase"/>
</dbReference>
<dbReference type="EMBL" id="LGRX02001748">
    <property type="protein sequence ID" value="KAK3285596.1"/>
    <property type="molecule type" value="Genomic_DNA"/>
</dbReference>
<dbReference type="Gene3D" id="3.40.50.300">
    <property type="entry name" value="P-loop containing nucleotide triphosphate hydrolases"/>
    <property type="match status" value="2"/>
</dbReference>
<keyword evidence="1" id="KW-0677">Repeat</keyword>
<accession>A0AAE0GWV9</accession>
<evidence type="ECO:0000256" key="1">
    <source>
        <dbReference type="ARBA" id="ARBA00022737"/>
    </source>
</evidence>
<dbReference type="GO" id="GO:0016887">
    <property type="term" value="F:ATP hydrolysis activity"/>
    <property type="evidence" value="ECO:0007669"/>
    <property type="project" value="InterPro"/>
</dbReference>
<evidence type="ECO:0000256" key="3">
    <source>
        <dbReference type="ARBA" id="ARBA00022840"/>
    </source>
</evidence>
<keyword evidence="2" id="KW-0547">Nucleotide-binding</keyword>
<dbReference type="CDD" id="cd03221">
    <property type="entry name" value="ABCF_EF-3"/>
    <property type="match status" value="2"/>
</dbReference>
<evidence type="ECO:0000256" key="2">
    <source>
        <dbReference type="ARBA" id="ARBA00022741"/>
    </source>
</evidence>
<comment type="caution">
    <text evidence="6">The sequence shown here is derived from an EMBL/GenBank/DDBJ whole genome shotgun (WGS) entry which is preliminary data.</text>
</comment>
<dbReference type="PANTHER" id="PTHR19211:SF117">
    <property type="entry name" value="ATP-BINDING CASSETTE SUB-FAMILY F MEMBER 3"/>
    <property type="match status" value="1"/>
</dbReference>
<dbReference type="FunFam" id="3.40.50.300:FF:000011">
    <property type="entry name" value="Putative ABC transporter ATP-binding component"/>
    <property type="match status" value="1"/>
</dbReference>
<dbReference type="FunFam" id="3.40.50.300:FF:001092">
    <property type="entry name" value="ATP-binding cassette sub-family F member 2"/>
    <property type="match status" value="1"/>
</dbReference>
<dbReference type="PROSITE" id="PS50893">
    <property type="entry name" value="ABC_TRANSPORTER_2"/>
    <property type="match status" value="2"/>
</dbReference>
<feature type="coiled-coil region" evidence="4">
    <location>
        <begin position="126"/>
        <end position="170"/>
    </location>
</feature>
<evidence type="ECO:0000313" key="6">
    <source>
        <dbReference type="EMBL" id="KAK3285596.1"/>
    </source>
</evidence>
<gene>
    <name evidence="6" type="ORF">CYMTET_6805</name>
</gene>
<dbReference type="PROSITE" id="PS00211">
    <property type="entry name" value="ABC_TRANSPORTER_1"/>
    <property type="match status" value="1"/>
</dbReference>
<dbReference type="AlphaFoldDB" id="A0AAE0GWV9"/>
<keyword evidence="7" id="KW-1185">Reference proteome</keyword>
<feature type="domain" description="ABC transporter" evidence="5">
    <location>
        <begin position="511"/>
        <end position="725"/>
    </location>
</feature>
<keyword evidence="3" id="KW-0067">ATP-binding</keyword>
<feature type="coiled-coil region" evidence="4">
    <location>
        <begin position="466"/>
        <end position="493"/>
    </location>
</feature>
<dbReference type="SUPFAM" id="SSF52540">
    <property type="entry name" value="P-loop containing nucleoside triphosphate hydrolases"/>
    <property type="match status" value="2"/>
</dbReference>
<protein>
    <recommendedName>
        <fullName evidence="5">ABC transporter domain-containing protein</fullName>
    </recommendedName>
</protein>
<dbReference type="Proteomes" id="UP001190700">
    <property type="component" value="Unassembled WGS sequence"/>
</dbReference>
<dbReference type="InterPro" id="IPR003593">
    <property type="entry name" value="AAA+_ATPase"/>
</dbReference>
<dbReference type="SMART" id="SM00382">
    <property type="entry name" value="AAA"/>
    <property type="match status" value="2"/>
</dbReference>